<comment type="caution">
    <text evidence="3">The sequence shown here is derived from an EMBL/GenBank/DDBJ whole genome shotgun (WGS) entry which is preliminary data.</text>
</comment>
<dbReference type="SUPFAM" id="SSF56574">
    <property type="entry name" value="Serpins"/>
    <property type="match status" value="1"/>
</dbReference>
<dbReference type="Proteomes" id="UP000542742">
    <property type="component" value="Unassembled WGS sequence"/>
</dbReference>
<dbReference type="InterPro" id="IPR000215">
    <property type="entry name" value="Serpin_fam"/>
</dbReference>
<dbReference type="AlphaFoldDB" id="A0A7W7CKM8"/>
<dbReference type="InterPro" id="IPR036186">
    <property type="entry name" value="Serpin_sf"/>
</dbReference>
<comment type="similarity">
    <text evidence="1">Belongs to the serpin family.</text>
</comment>
<dbReference type="PANTHER" id="PTHR11461:SF211">
    <property type="entry name" value="GH10112P-RELATED"/>
    <property type="match status" value="1"/>
</dbReference>
<dbReference type="Pfam" id="PF00079">
    <property type="entry name" value="Serpin"/>
    <property type="match status" value="1"/>
</dbReference>
<organism evidence="3 4">
    <name type="scientific">Paractinoplanes abujensis</name>
    <dbReference type="NCBI Taxonomy" id="882441"/>
    <lineage>
        <taxon>Bacteria</taxon>
        <taxon>Bacillati</taxon>
        <taxon>Actinomycetota</taxon>
        <taxon>Actinomycetes</taxon>
        <taxon>Micromonosporales</taxon>
        <taxon>Micromonosporaceae</taxon>
        <taxon>Paractinoplanes</taxon>
    </lineage>
</organism>
<name>A0A7W7CKM8_9ACTN</name>
<dbReference type="InterPro" id="IPR042178">
    <property type="entry name" value="Serpin_sf_1"/>
</dbReference>
<protein>
    <submittedName>
        <fullName evidence="3">Serpin B</fullName>
    </submittedName>
</protein>
<dbReference type="PANTHER" id="PTHR11461">
    <property type="entry name" value="SERINE PROTEASE INHIBITOR, SERPIN"/>
    <property type="match status" value="1"/>
</dbReference>
<dbReference type="EMBL" id="JACHMF010000001">
    <property type="protein sequence ID" value="MBB4690049.1"/>
    <property type="molecule type" value="Genomic_DNA"/>
</dbReference>
<dbReference type="GO" id="GO:0004867">
    <property type="term" value="F:serine-type endopeptidase inhibitor activity"/>
    <property type="evidence" value="ECO:0007669"/>
    <property type="project" value="InterPro"/>
</dbReference>
<sequence length="386" mass="41609">MLATAACGGDKVPGDAARIKVKLVATDAAPVARAVNTFGFDLFAQLDEKDANTVTSPVSVSVLLAMVSAGADGDTAAEMARVLGLREGQDERVGALLRELADTEDVTLSVSDALYNNGPLEDDYADFVRHSFGGTVEDADLGSAETAEKIDDWVDENTGGRIKGIARDLGLPSAQATLVLLNAVYFLGTWQNEFLIFLITRDEKFTTPGGPVTVPTMHHSGGSYGYAERDGFRMLRLPYGENGRYGMEIILAEDGKMAGAADWQALSGSLAPRGFEDIALPRFELRWAGQLTKPLQKMGMTSAFDPARANFRPMSPDGRRLEQVYHKTYIRVDEKGTEAAGVTGGVMTTSAQVNPAVFRADRPFQFTISDRRTGTILFLGAVRDPR</sequence>
<evidence type="ECO:0000313" key="4">
    <source>
        <dbReference type="Proteomes" id="UP000542742"/>
    </source>
</evidence>
<dbReference type="SMART" id="SM00093">
    <property type="entry name" value="SERPIN"/>
    <property type="match status" value="1"/>
</dbReference>
<evidence type="ECO:0000256" key="1">
    <source>
        <dbReference type="RuleBase" id="RU000411"/>
    </source>
</evidence>
<feature type="domain" description="Serpin" evidence="2">
    <location>
        <begin position="40"/>
        <end position="385"/>
    </location>
</feature>
<dbReference type="RefSeq" id="WP_184949063.1">
    <property type="nucleotide sequence ID" value="NZ_BOMC01000040.1"/>
</dbReference>
<evidence type="ECO:0000313" key="3">
    <source>
        <dbReference type="EMBL" id="MBB4690049.1"/>
    </source>
</evidence>
<dbReference type="CDD" id="cd19588">
    <property type="entry name" value="serpin_miropin-like"/>
    <property type="match status" value="1"/>
</dbReference>
<dbReference type="Gene3D" id="2.30.39.10">
    <property type="entry name" value="Alpha-1-antitrypsin, domain 1"/>
    <property type="match status" value="1"/>
</dbReference>
<dbReference type="Gene3D" id="3.30.497.10">
    <property type="entry name" value="Antithrombin, subunit I, domain 2"/>
    <property type="match status" value="1"/>
</dbReference>
<gene>
    <name evidence="3" type="ORF">BKA14_000197</name>
</gene>
<keyword evidence="4" id="KW-1185">Reference proteome</keyword>
<dbReference type="InterPro" id="IPR042185">
    <property type="entry name" value="Serpin_sf_2"/>
</dbReference>
<evidence type="ECO:0000259" key="2">
    <source>
        <dbReference type="SMART" id="SM00093"/>
    </source>
</evidence>
<dbReference type="GO" id="GO:0005615">
    <property type="term" value="C:extracellular space"/>
    <property type="evidence" value="ECO:0007669"/>
    <property type="project" value="InterPro"/>
</dbReference>
<accession>A0A7W7CKM8</accession>
<dbReference type="InterPro" id="IPR023796">
    <property type="entry name" value="Serpin_dom"/>
</dbReference>
<reference evidence="3 4" key="1">
    <citation type="submission" date="2020-08" db="EMBL/GenBank/DDBJ databases">
        <title>Sequencing the genomes of 1000 actinobacteria strains.</title>
        <authorList>
            <person name="Klenk H.-P."/>
        </authorList>
    </citation>
    <scope>NUCLEOTIDE SEQUENCE [LARGE SCALE GENOMIC DNA]</scope>
    <source>
        <strain evidence="3 4">DSM 45518</strain>
    </source>
</reference>
<proteinExistence type="inferred from homology"/>